<dbReference type="EMBL" id="JAOWLB010000031">
    <property type="protein sequence ID" value="MCV2891219.1"/>
    <property type="molecule type" value="Genomic_DNA"/>
</dbReference>
<dbReference type="InterPro" id="IPR008535">
    <property type="entry name" value="DUF817"/>
</dbReference>
<feature type="transmembrane region" description="Helical" evidence="1">
    <location>
        <begin position="210"/>
        <end position="228"/>
    </location>
</feature>
<feature type="transmembrane region" description="Helical" evidence="1">
    <location>
        <begin position="65"/>
        <end position="84"/>
    </location>
</feature>
<comment type="caution">
    <text evidence="2">The sequence shown here is derived from an EMBL/GenBank/DDBJ whole genome shotgun (WGS) entry which is preliminary data.</text>
</comment>
<feature type="transmembrane region" description="Helical" evidence="1">
    <location>
        <begin position="126"/>
        <end position="145"/>
    </location>
</feature>
<protein>
    <submittedName>
        <fullName evidence="2">DUF817 domain-containing protein</fullName>
    </submittedName>
</protein>
<accession>A0ABT3ARE6</accession>
<evidence type="ECO:0000256" key="1">
    <source>
        <dbReference type="SAM" id="Phobius"/>
    </source>
</evidence>
<dbReference type="Pfam" id="PF05675">
    <property type="entry name" value="DUF817"/>
    <property type="match status" value="1"/>
</dbReference>
<name>A0ABT3ARE6_9RHOB</name>
<gene>
    <name evidence="2" type="ORF">OE747_23100</name>
</gene>
<sequence>MTGGTGNRTRRLERRLGDWMRARPPHVLSELVMFTLKQGWAALFGALLLARLIVSDRIWQPGWPLARYDALLIYALALQALFLLTGMESWREAKVIALFHLTGTAMEIFKLQAGSWDYPGDGLLKLWGVPLFSGFMYASVGSYMARVIRLFDIRFAPYPPFALTLLLAVAIYVNFFAHHFLPDIRLALFAATVLLYARTRIWFRIGDARYWMPLPLAAFLSSFFLWLAENIGTATRTWLYNGQAAGEMVRFSKMGSWYLLLYVSFVTVTLILRDALGDRARPRPDAAPRTAPLLR</sequence>
<feature type="transmembrane region" description="Helical" evidence="1">
    <location>
        <begin position="96"/>
        <end position="114"/>
    </location>
</feature>
<evidence type="ECO:0000313" key="2">
    <source>
        <dbReference type="EMBL" id="MCV2891219.1"/>
    </source>
</evidence>
<organism evidence="2 3">
    <name type="scientific">Ruegeria aquimaris</name>
    <dbReference type="NCBI Taxonomy" id="2984333"/>
    <lineage>
        <taxon>Bacteria</taxon>
        <taxon>Pseudomonadati</taxon>
        <taxon>Pseudomonadota</taxon>
        <taxon>Alphaproteobacteria</taxon>
        <taxon>Rhodobacterales</taxon>
        <taxon>Roseobacteraceae</taxon>
        <taxon>Ruegeria</taxon>
    </lineage>
</organism>
<dbReference type="PIRSF" id="PIRSF009141">
    <property type="entry name" value="UCP009141"/>
    <property type="match status" value="1"/>
</dbReference>
<evidence type="ECO:0000313" key="3">
    <source>
        <dbReference type="Proteomes" id="UP001320899"/>
    </source>
</evidence>
<keyword evidence="3" id="KW-1185">Reference proteome</keyword>
<keyword evidence="1" id="KW-0812">Transmembrane</keyword>
<dbReference type="RefSeq" id="WP_263830823.1">
    <property type="nucleotide sequence ID" value="NZ_JAOWLB010000031.1"/>
</dbReference>
<proteinExistence type="predicted"/>
<keyword evidence="1" id="KW-1133">Transmembrane helix</keyword>
<reference evidence="2 3" key="1">
    <citation type="submission" date="2022-10" db="EMBL/GenBank/DDBJ databases">
        <title>Ruegeria sp. nov., isolated from ocean surface sediments.</title>
        <authorList>
            <person name="He W."/>
            <person name="Xue H.-P."/>
            <person name="Zhang D.-F."/>
        </authorList>
    </citation>
    <scope>NUCLEOTIDE SEQUENCE [LARGE SCALE GENOMIC DNA]</scope>
    <source>
        <strain evidence="2 3">XHP0148</strain>
    </source>
</reference>
<dbReference type="Proteomes" id="UP001320899">
    <property type="component" value="Unassembled WGS sequence"/>
</dbReference>
<keyword evidence="1" id="KW-0472">Membrane</keyword>
<feature type="transmembrane region" description="Helical" evidence="1">
    <location>
        <begin position="257"/>
        <end position="276"/>
    </location>
</feature>
<feature type="transmembrane region" description="Helical" evidence="1">
    <location>
        <begin position="31"/>
        <end position="53"/>
    </location>
</feature>
<feature type="transmembrane region" description="Helical" evidence="1">
    <location>
        <begin position="157"/>
        <end position="178"/>
    </location>
</feature>